<keyword evidence="3 6" id="KW-0812">Transmembrane</keyword>
<gene>
    <name evidence="8" type="ORF">ACFOHL_06075</name>
</gene>
<dbReference type="Proteomes" id="UP001595478">
    <property type="component" value="Unassembled WGS sequence"/>
</dbReference>
<feature type="transmembrane region" description="Helical" evidence="6">
    <location>
        <begin position="194"/>
        <end position="213"/>
    </location>
</feature>
<sequence>MEKHYQLGIFAIVIASCFWGTTGTAATFANGVHPITIAAITMGVGGCLLALLSIGAIKLDHLLLRCHWQLIIIGSLSIVVYPLAFYSAMHLSGVAIGNVVSIGSAPLFTALLERIFDKQQLSRRWRISAGLGLSGVALLSFAKAEIVGEPMAAQSYWGIGLGLLAGLSYATYSWVGHRLIRCGISARAAMGSQFGLGGVLLLPILIFTYSTVIHSTQSLAVGLYMAIVPTVLAYKLFGYGLSKVKASTATLITLLEPVIATLLAVTIVNEIIGLQGWSGMGMILLSLLVIIWPASTVRSKQEI</sequence>
<feature type="transmembrane region" description="Helical" evidence="6">
    <location>
        <begin position="68"/>
        <end position="88"/>
    </location>
</feature>
<dbReference type="InterPro" id="IPR050638">
    <property type="entry name" value="AA-Vitamin_Transporters"/>
</dbReference>
<dbReference type="InterPro" id="IPR000620">
    <property type="entry name" value="EamA_dom"/>
</dbReference>
<organism evidence="8 9">
    <name type="scientific">Agaribacter flavus</name>
    <dbReference type="NCBI Taxonomy" id="1902781"/>
    <lineage>
        <taxon>Bacteria</taxon>
        <taxon>Pseudomonadati</taxon>
        <taxon>Pseudomonadota</taxon>
        <taxon>Gammaproteobacteria</taxon>
        <taxon>Alteromonadales</taxon>
        <taxon>Alteromonadaceae</taxon>
        <taxon>Agaribacter</taxon>
    </lineage>
</organism>
<feature type="transmembrane region" description="Helical" evidence="6">
    <location>
        <begin position="124"/>
        <end position="142"/>
    </location>
</feature>
<proteinExistence type="inferred from homology"/>
<keyword evidence="4 6" id="KW-1133">Transmembrane helix</keyword>
<dbReference type="PROSITE" id="PS51257">
    <property type="entry name" value="PROKAR_LIPOPROTEIN"/>
    <property type="match status" value="1"/>
</dbReference>
<keyword evidence="5 6" id="KW-0472">Membrane</keyword>
<evidence type="ECO:0000256" key="3">
    <source>
        <dbReference type="ARBA" id="ARBA00022692"/>
    </source>
</evidence>
<feature type="domain" description="EamA" evidence="7">
    <location>
        <begin position="7"/>
        <end position="140"/>
    </location>
</feature>
<evidence type="ECO:0000256" key="1">
    <source>
        <dbReference type="ARBA" id="ARBA00004141"/>
    </source>
</evidence>
<dbReference type="PANTHER" id="PTHR32322:SF2">
    <property type="entry name" value="EAMA DOMAIN-CONTAINING PROTEIN"/>
    <property type="match status" value="1"/>
</dbReference>
<evidence type="ECO:0000259" key="7">
    <source>
        <dbReference type="Pfam" id="PF00892"/>
    </source>
</evidence>
<dbReference type="Pfam" id="PF00892">
    <property type="entry name" value="EamA"/>
    <property type="match status" value="2"/>
</dbReference>
<evidence type="ECO:0000256" key="2">
    <source>
        <dbReference type="ARBA" id="ARBA00007362"/>
    </source>
</evidence>
<evidence type="ECO:0000256" key="5">
    <source>
        <dbReference type="ARBA" id="ARBA00023136"/>
    </source>
</evidence>
<feature type="transmembrane region" description="Helical" evidence="6">
    <location>
        <begin position="274"/>
        <end position="294"/>
    </location>
</feature>
<dbReference type="InterPro" id="IPR037185">
    <property type="entry name" value="EmrE-like"/>
</dbReference>
<protein>
    <submittedName>
        <fullName evidence="8">DMT family transporter</fullName>
    </submittedName>
</protein>
<reference evidence="9" key="1">
    <citation type="journal article" date="2019" name="Int. J. Syst. Evol. Microbiol.">
        <title>The Global Catalogue of Microorganisms (GCM) 10K type strain sequencing project: providing services to taxonomists for standard genome sequencing and annotation.</title>
        <authorList>
            <consortium name="The Broad Institute Genomics Platform"/>
            <consortium name="The Broad Institute Genome Sequencing Center for Infectious Disease"/>
            <person name="Wu L."/>
            <person name="Ma J."/>
        </authorList>
    </citation>
    <scope>NUCLEOTIDE SEQUENCE [LARGE SCALE GENOMIC DNA]</scope>
    <source>
        <strain evidence="9">KCTC 52473</strain>
    </source>
</reference>
<feature type="transmembrane region" description="Helical" evidence="6">
    <location>
        <begin position="154"/>
        <end position="174"/>
    </location>
</feature>
<evidence type="ECO:0000256" key="6">
    <source>
        <dbReference type="SAM" id="Phobius"/>
    </source>
</evidence>
<dbReference type="PANTHER" id="PTHR32322">
    <property type="entry name" value="INNER MEMBRANE TRANSPORTER"/>
    <property type="match status" value="1"/>
</dbReference>
<accession>A0ABV7FQH9</accession>
<feature type="transmembrane region" description="Helical" evidence="6">
    <location>
        <begin position="35"/>
        <end position="56"/>
    </location>
</feature>
<evidence type="ECO:0000256" key="4">
    <source>
        <dbReference type="ARBA" id="ARBA00022989"/>
    </source>
</evidence>
<evidence type="ECO:0000313" key="9">
    <source>
        <dbReference type="Proteomes" id="UP001595478"/>
    </source>
</evidence>
<keyword evidence="9" id="KW-1185">Reference proteome</keyword>
<feature type="transmembrane region" description="Helical" evidence="6">
    <location>
        <begin position="219"/>
        <end position="237"/>
    </location>
</feature>
<dbReference type="RefSeq" id="WP_376919317.1">
    <property type="nucleotide sequence ID" value="NZ_JBHRSW010000007.1"/>
</dbReference>
<feature type="domain" description="EamA" evidence="7">
    <location>
        <begin position="157"/>
        <end position="291"/>
    </location>
</feature>
<evidence type="ECO:0000313" key="8">
    <source>
        <dbReference type="EMBL" id="MFC3121180.1"/>
    </source>
</evidence>
<comment type="caution">
    <text evidence="8">The sequence shown here is derived from an EMBL/GenBank/DDBJ whole genome shotgun (WGS) entry which is preliminary data.</text>
</comment>
<name>A0ABV7FQH9_9ALTE</name>
<comment type="similarity">
    <text evidence="2">Belongs to the EamA transporter family.</text>
</comment>
<feature type="transmembrane region" description="Helical" evidence="6">
    <location>
        <begin position="249"/>
        <end position="268"/>
    </location>
</feature>
<dbReference type="SUPFAM" id="SSF103481">
    <property type="entry name" value="Multidrug resistance efflux transporter EmrE"/>
    <property type="match status" value="2"/>
</dbReference>
<feature type="transmembrane region" description="Helical" evidence="6">
    <location>
        <begin position="7"/>
        <end position="29"/>
    </location>
</feature>
<dbReference type="EMBL" id="JBHRSW010000007">
    <property type="protein sequence ID" value="MFC3121180.1"/>
    <property type="molecule type" value="Genomic_DNA"/>
</dbReference>
<feature type="transmembrane region" description="Helical" evidence="6">
    <location>
        <begin position="94"/>
        <end position="112"/>
    </location>
</feature>
<comment type="subcellular location">
    <subcellularLocation>
        <location evidence="1">Membrane</location>
        <topology evidence="1">Multi-pass membrane protein</topology>
    </subcellularLocation>
</comment>